<feature type="compositionally biased region" description="Basic residues" evidence="6">
    <location>
        <begin position="31"/>
        <end position="45"/>
    </location>
</feature>
<feature type="region of interest" description="Disordered" evidence="6">
    <location>
        <begin position="23"/>
        <end position="45"/>
    </location>
</feature>
<reference evidence="8" key="1">
    <citation type="submission" date="2017-09" db="EMBL/GenBank/DDBJ databases">
        <title>Depth-based differentiation of microbial function through sediment-hosted aquifers and enrichment of novel symbionts in the deep terrestrial subsurface.</title>
        <authorList>
            <person name="Probst A.J."/>
            <person name="Ladd B."/>
            <person name="Jarett J.K."/>
            <person name="Geller-Mcgrath D.E."/>
            <person name="Sieber C.M.K."/>
            <person name="Emerson J.B."/>
            <person name="Anantharaman K."/>
            <person name="Thomas B.C."/>
            <person name="Malmstrom R."/>
            <person name="Stieglmeier M."/>
            <person name="Klingl A."/>
            <person name="Woyke T."/>
            <person name="Ryan C.M."/>
            <person name="Banfield J.F."/>
        </authorList>
    </citation>
    <scope>NUCLEOTIDE SEQUENCE [LARGE SCALE GENOMIC DNA]</scope>
</reference>
<dbReference type="HAMAP" id="MF_00391">
    <property type="entry name" value="Ribosomal_bL34"/>
    <property type="match status" value="1"/>
</dbReference>
<evidence type="ECO:0000256" key="4">
    <source>
        <dbReference type="ARBA" id="ARBA00035177"/>
    </source>
</evidence>
<dbReference type="GO" id="GO:0005840">
    <property type="term" value="C:ribosome"/>
    <property type="evidence" value="ECO:0007669"/>
    <property type="project" value="UniProtKB-KW"/>
</dbReference>
<organism evidence="7 8">
    <name type="scientific">Candidatus Taylorbacteria bacterium CG10_big_fil_rev_8_21_14_0_10_41_48</name>
    <dbReference type="NCBI Taxonomy" id="1975024"/>
    <lineage>
        <taxon>Bacteria</taxon>
        <taxon>Candidatus Tayloriibacteriota</taxon>
    </lineage>
</organism>
<evidence type="ECO:0000256" key="3">
    <source>
        <dbReference type="ARBA" id="ARBA00023274"/>
    </source>
</evidence>
<dbReference type="Pfam" id="PF00468">
    <property type="entry name" value="Ribosomal_L34"/>
    <property type="match status" value="1"/>
</dbReference>
<dbReference type="GO" id="GO:1990904">
    <property type="term" value="C:ribonucleoprotein complex"/>
    <property type="evidence" value="ECO:0007669"/>
    <property type="project" value="UniProtKB-KW"/>
</dbReference>
<keyword evidence="3 5" id="KW-0687">Ribonucleoprotein</keyword>
<evidence type="ECO:0000256" key="1">
    <source>
        <dbReference type="ARBA" id="ARBA00010111"/>
    </source>
</evidence>
<dbReference type="Gene3D" id="1.10.287.3980">
    <property type="match status" value="1"/>
</dbReference>
<dbReference type="AlphaFoldDB" id="A0A2M8LD58"/>
<evidence type="ECO:0000313" key="8">
    <source>
        <dbReference type="Proteomes" id="UP000228700"/>
    </source>
</evidence>
<dbReference type="GO" id="GO:0006412">
    <property type="term" value="P:translation"/>
    <property type="evidence" value="ECO:0007669"/>
    <property type="project" value="UniProtKB-UniRule"/>
</dbReference>
<dbReference type="NCBIfam" id="TIGR01030">
    <property type="entry name" value="rpmH_bact"/>
    <property type="match status" value="1"/>
</dbReference>
<protein>
    <recommendedName>
        <fullName evidence="4 5">Large ribosomal subunit protein bL34</fullName>
    </recommendedName>
</protein>
<sequence>MAIIYKARNRKRARAHGFLARKATKTGRNTVTRRRQKGRKRLVVG</sequence>
<keyword evidence="2 5" id="KW-0689">Ribosomal protein</keyword>
<dbReference type="EMBL" id="PFEQ01000001">
    <property type="protein sequence ID" value="PJE74538.1"/>
    <property type="molecule type" value="Genomic_DNA"/>
</dbReference>
<accession>A0A2M8LD58</accession>
<evidence type="ECO:0000256" key="5">
    <source>
        <dbReference type="HAMAP-Rule" id="MF_00391"/>
    </source>
</evidence>
<name>A0A2M8LD58_9BACT</name>
<gene>
    <name evidence="5" type="primary">rpmH</name>
    <name evidence="7" type="ORF">COV01_00695</name>
</gene>
<evidence type="ECO:0000313" key="7">
    <source>
        <dbReference type="EMBL" id="PJE74538.1"/>
    </source>
</evidence>
<proteinExistence type="inferred from homology"/>
<dbReference type="GO" id="GO:0003735">
    <property type="term" value="F:structural constituent of ribosome"/>
    <property type="evidence" value="ECO:0007669"/>
    <property type="project" value="InterPro"/>
</dbReference>
<comment type="similarity">
    <text evidence="1 5">Belongs to the bacterial ribosomal protein bL34 family.</text>
</comment>
<comment type="caution">
    <text evidence="7">The sequence shown here is derived from an EMBL/GenBank/DDBJ whole genome shotgun (WGS) entry which is preliminary data.</text>
</comment>
<evidence type="ECO:0000256" key="2">
    <source>
        <dbReference type="ARBA" id="ARBA00022980"/>
    </source>
</evidence>
<evidence type="ECO:0000256" key="6">
    <source>
        <dbReference type="SAM" id="MobiDB-lite"/>
    </source>
</evidence>
<dbReference type="Proteomes" id="UP000228700">
    <property type="component" value="Unassembled WGS sequence"/>
</dbReference>
<dbReference type="InterPro" id="IPR000271">
    <property type="entry name" value="Ribosomal_bL34"/>
</dbReference>